<evidence type="ECO:0000256" key="9">
    <source>
        <dbReference type="RuleBase" id="RU003465"/>
    </source>
</evidence>
<evidence type="ECO:0000256" key="1">
    <source>
        <dbReference type="ARBA" id="ARBA00001936"/>
    </source>
</evidence>
<dbReference type="ExpressionAtlas" id="I3SZ64">
    <property type="expression patterns" value="differential"/>
</dbReference>
<dbReference type="Gene3D" id="3.60.40.10">
    <property type="entry name" value="PPM-type phosphatase domain"/>
    <property type="match status" value="2"/>
</dbReference>
<feature type="domain" description="PPM-type phosphatase" evidence="10">
    <location>
        <begin position="1"/>
        <end position="231"/>
    </location>
</feature>
<evidence type="ECO:0000259" key="10">
    <source>
        <dbReference type="PROSITE" id="PS51746"/>
    </source>
</evidence>
<dbReference type="Pfam" id="PF00481">
    <property type="entry name" value="PP2C"/>
    <property type="match status" value="1"/>
</dbReference>
<evidence type="ECO:0000256" key="6">
    <source>
        <dbReference type="ARBA" id="ARBA00022842"/>
    </source>
</evidence>
<evidence type="ECO:0000256" key="5">
    <source>
        <dbReference type="ARBA" id="ARBA00022801"/>
    </source>
</evidence>
<evidence type="ECO:0000256" key="4">
    <source>
        <dbReference type="ARBA" id="ARBA00022723"/>
    </source>
</evidence>
<dbReference type="GO" id="GO:0004722">
    <property type="term" value="F:protein serine/threonine phosphatase activity"/>
    <property type="evidence" value="ECO:0007669"/>
    <property type="project" value="UniProtKB-EC"/>
</dbReference>
<dbReference type="GO" id="GO:0046872">
    <property type="term" value="F:metal ion binding"/>
    <property type="evidence" value="ECO:0007669"/>
    <property type="project" value="UniProtKB-KW"/>
</dbReference>
<evidence type="ECO:0000256" key="3">
    <source>
        <dbReference type="ARBA" id="ARBA00013081"/>
    </source>
</evidence>
<dbReference type="SUPFAM" id="SSF81606">
    <property type="entry name" value="PP2C-like"/>
    <property type="match status" value="1"/>
</dbReference>
<dbReference type="AlphaFoldDB" id="I3SZ64"/>
<keyword evidence="7 9" id="KW-0904">Protein phosphatase</keyword>
<dbReference type="InterPro" id="IPR001932">
    <property type="entry name" value="PPM-type_phosphatase-like_dom"/>
</dbReference>
<comment type="cofactor">
    <cofactor evidence="2">
        <name>Mg(2+)</name>
        <dbReference type="ChEBI" id="CHEBI:18420"/>
    </cofactor>
</comment>
<comment type="cofactor">
    <cofactor evidence="1">
        <name>Mn(2+)</name>
        <dbReference type="ChEBI" id="CHEBI:29035"/>
    </cofactor>
</comment>
<accession>I3SZ64</accession>
<evidence type="ECO:0000256" key="2">
    <source>
        <dbReference type="ARBA" id="ARBA00001946"/>
    </source>
</evidence>
<evidence type="ECO:0000313" key="11">
    <source>
        <dbReference type="EMBL" id="AFK45556.1"/>
    </source>
</evidence>
<evidence type="ECO:0000256" key="8">
    <source>
        <dbReference type="ARBA" id="ARBA00023211"/>
    </source>
</evidence>
<comment type="similarity">
    <text evidence="9">Belongs to the PP2C family.</text>
</comment>
<organism evidence="11">
    <name type="scientific">Medicago truncatula</name>
    <name type="common">Barrel medic</name>
    <name type="synonym">Medicago tribuloides</name>
    <dbReference type="NCBI Taxonomy" id="3880"/>
    <lineage>
        <taxon>Eukaryota</taxon>
        <taxon>Viridiplantae</taxon>
        <taxon>Streptophyta</taxon>
        <taxon>Embryophyta</taxon>
        <taxon>Tracheophyta</taxon>
        <taxon>Spermatophyta</taxon>
        <taxon>Magnoliopsida</taxon>
        <taxon>eudicotyledons</taxon>
        <taxon>Gunneridae</taxon>
        <taxon>Pentapetalae</taxon>
        <taxon>rosids</taxon>
        <taxon>fabids</taxon>
        <taxon>Fabales</taxon>
        <taxon>Fabaceae</taxon>
        <taxon>Papilionoideae</taxon>
        <taxon>50 kb inversion clade</taxon>
        <taxon>NPAAA clade</taxon>
        <taxon>Hologalegina</taxon>
        <taxon>IRL clade</taxon>
        <taxon>Trifolieae</taxon>
        <taxon>Medicago</taxon>
    </lineage>
</organism>
<dbReference type="EMBL" id="BT145762">
    <property type="protein sequence ID" value="AFK45556.1"/>
    <property type="molecule type" value="mRNA"/>
</dbReference>
<dbReference type="SMART" id="SM00332">
    <property type="entry name" value="PP2Cc"/>
    <property type="match status" value="1"/>
</dbReference>
<reference evidence="11" key="1">
    <citation type="submission" date="2012-05" db="EMBL/GenBank/DDBJ databases">
        <authorList>
            <person name="Krishnakumar V."/>
            <person name="Cheung F."/>
            <person name="Xiao Y."/>
            <person name="Chan A."/>
            <person name="Moskal W.A."/>
            <person name="Town C.D."/>
        </authorList>
    </citation>
    <scope>NUCLEOTIDE SEQUENCE</scope>
</reference>
<keyword evidence="6" id="KW-0460">Magnesium</keyword>
<keyword evidence="8" id="KW-0464">Manganese</keyword>
<dbReference type="InterPro" id="IPR015655">
    <property type="entry name" value="PP2C"/>
</dbReference>
<dbReference type="PROSITE" id="PS51746">
    <property type="entry name" value="PPM_2"/>
    <property type="match status" value="1"/>
</dbReference>
<protein>
    <recommendedName>
        <fullName evidence="3">protein-serine/threonine phosphatase</fullName>
        <ecNumber evidence="3">3.1.3.16</ecNumber>
    </recommendedName>
</protein>
<dbReference type="PROSITE" id="PS01032">
    <property type="entry name" value="PPM_1"/>
    <property type="match status" value="1"/>
</dbReference>
<name>I3SZ64_MEDTR</name>
<dbReference type="PANTHER" id="PTHR47992">
    <property type="entry name" value="PROTEIN PHOSPHATASE"/>
    <property type="match status" value="1"/>
</dbReference>
<dbReference type="InterPro" id="IPR036457">
    <property type="entry name" value="PPM-type-like_dom_sf"/>
</dbReference>
<keyword evidence="5 9" id="KW-0378">Hydrolase</keyword>
<dbReference type="InterPro" id="IPR000222">
    <property type="entry name" value="PP2C_BS"/>
</dbReference>
<sequence>MGYLNSVLSSTSQVRAIDDGPASGGGLSHNGKFSYGYASSPGKRSSMEDFYETRIDGVDGEIVGLFGVFDGHGGVRAAEYVKQNLFSNLISHPNVGDSRAVICRGGNAIAVSRDHKPDQTDERQRIEDAGGFVMWAGTWRVGGVLAVSRAFGDRLLKQYVVADPEIQEEKVDSSLEFLILASDGLWDVVSNEEAVGMIKPIEDAEEAAKRLMQEAYQRGSADNITCVVVRFLMNQGTSSHSSSNQFAGHS</sequence>
<proteinExistence type="evidence at transcript level"/>
<dbReference type="CDD" id="cd00143">
    <property type="entry name" value="PP2Cc"/>
    <property type="match status" value="1"/>
</dbReference>
<dbReference type="EC" id="3.1.3.16" evidence="3"/>
<keyword evidence="4" id="KW-0479">Metal-binding</keyword>
<evidence type="ECO:0000256" key="7">
    <source>
        <dbReference type="ARBA" id="ARBA00022912"/>
    </source>
</evidence>